<proteinExistence type="predicted"/>
<organism evidence="1">
    <name type="scientific">marine sediment metagenome</name>
    <dbReference type="NCBI Taxonomy" id="412755"/>
    <lineage>
        <taxon>unclassified sequences</taxon>
        <taxon>metagenomes</taxon>
        <taxon>ecological metagenomes</taxon>
    </lineage>
</organism>
<name>A0A0F8YAU7_9ZZZZ</name>
<gene>
    <name evidence="1" type="ORF">LCGC14_2920240</name>
</gene>
<accession>A0A0F8YAU7</accession>
<reference evidence="1" key="1">
    <citation type="journal article" date="2015" name="Nature">
        <title>Complex archaea that bridge the gap between prokaryotes and eukaryotes.</title>
        <authorList>
            <person name="Spang A."/>
            <person name="Saw J.H."/>
            <person name="Jorgensen S.L."/>
            <person name="Zaremba-Niedzwiedzka K."/>
            <person name="Martijn J."/>
            <person name="Lind A.E."/>
            <person name="van Eijk R."/>
            <person name="Schleper C."/>
            <person name="Guy L."/>
            <person name="Ettema T.J."/>
        </authorList>
    </citation>
    <scope>NUCLEOTIDE SEQUENCE</scope>
</reference>
<dbReference type="EMBL" id="LAZR01058014">
    <property type="protein sequence ID" value="KKK70810.1"/>
    <property type="molecule type" value="Genomic_DNA"/>
</dbReference>
<comment type="caution">
    <text evidence="1">The sequence shown here is derived from an EMBL/GenBank/DDBJ whole genome shotgun (WGS) entry which is preliminary data.</text>
</comment>
<evidence type="ECO:0000313" key="1">
    <source>
        <dbReference type="EMBL" id="KKK70810.1"/>
    </source>
</evidence>
<sequence>MENIGINEIRKNVGVFREKRKGNGEDIDCIFPLNKNGNQ</sequence>
<dbReference type="AlphaFoldDB" id="A0A0F8YAU7"/>
<protein>
    <submittedName>
        <fullName evidence="1">Uncharacterized protein</fullName>
    </submittedName>
</protein>